<dbReference type="GO" id="GO:0000922">
    <property type="term" value="C:spindle pole"/>
    <property type="evidence" value="ECO:0007669"/>
    <property type="project" value="InterPro"/>
</dbReference>
<evidence type="ECO:0000313" key="3">
    <source>
        <dbReference type="EMBL" id="KAE8279907.1"/>
    </source>
</evidence>
<dbReference type="InterPro" id="IPR026708">
    <property type="entry name" value="CSPP1"/>
</dbReference>
<evidence type="ECO:0000259" key="2">
    <source>
        <dbReference type="Pfam" id="PF24578"/>
    </source>
</evidence>
<gene>
    <name evidence="3" type="ORF">D5F01_LYC22038</name>
</gene>
<feature type="region of interest" description="Disordered" evidence="1">
    <location>
        <begin position="631"/>
        <end position="661"/>
    </location>
</feature>
<dbReference type="EMBL" id="REGW02000022">
    <property type="protein sequence ID" value="KAE8279907.1"/>
    <property type="molecule type" value="Genomic_DNA"/>
</dbReference>
<organism evidence="3 4">
    <name type="scientific">Larimichthys crocea</name>
    <name type="common">Large yellow croaker</name>
    <name type="synonym">Pseudosciaena crocea</name>
    <dbReference type="NCBI Taxonomy" id="215358"/>
    <lineage>
        <taxon>Eukaryota</taxon>
        <taxon>Metazoa</taxon>
        <taxon>Chordata</taxon>
        <taxon>Craniata</taxon>
        <taxon>Vertebrata</taxon>
        <taxon>Euteleostomi</taxon>
        <taxon>Actinopterygii</taxon>
        <taxon>Neopterygii</taxon>
        <taxon>Teleostei</taxon>
        <taxon>Neoteleostei</taxon>
        <taxon>Acanthomorphata</taxon>
        <taxon>Eupercaria</taxon>
        <taxon>Sciaenidae</taxon>
        <taxon>Larimichthys</taxon>
    </lineage>
</organism>
<feature type="region of interest" description="Disordered" evidence="1">
    <location>
        <begin position="1"/>
        <end position="130"/>
    </location>
</feature>
<feature type="compositionally biased region" description="Basic and acidic residues" evidence="1">
    <location>
        <begin position="536"/>
        <end position="545"/>
    </location>
</feature>
<evidence type="ECO:0000313" key="4">
    <source>
        <dbReference type="Proteomes" id="UP000424527"/>
    </source>
</evidence>
<dbReference type="GO" id="GO:0032467">
    <property type="term" value="P:positive regulation of cytokinesis"/>
    <property type="evidence" value="ECO:0007669"/>
    <property type="project" value="InterPro"/>
</dbReference>
<feature type="compositionally biased region" description="Basic and acidic residues" evidence="1">
    <location>
        <begin position="82"/>
        <end position="102"/>
    </location>
</feature>
<dbReference type="PANTHER" id="PTHR21616">
    <property type="entry name" value="CENTROSOME SPINDLE POLE ASSOCIATED PROTEIN"/>
    <property type="match status" value="1"/>
</dbReference>
<feature type="compositionally biased region" description="Low complexity" evidence="1">
    <location>
        <begin position="350"/>
        <end position="361"/>
    </location>
</feature>
<keyword evidence="4" id="KW-1185">Reference proteome</keyword>
<dbReference type="GO" id="GO:0005874">
    <property type="term" value="C:microtubule"/>
    <property type="evidence" value="ECO:0007669"/>
    <property type="project" value="InterPro"/>
</dbReference>
<feature type="compositionally biased region" description="Pro residues" evidence="1">
    <location>
        <begin position="65"/>
        <end position="75"/>
    </location>
</feature>
<evidence type="ECO:0000256" key="1">
    <source>
        <dbReference type="SAM" id="MobiDB-lite"/>
    </source>
</evidence>
<sequence length="661" mass="77485">MIGDVAVPRVAGVPPPVPPTVTNNHQTPYDAAYYYYGTRNPLDPSLHYNQNGLPEGEKQSGNFHSPPPRPPPLRPTGPAEVPDQHRSSPLDFEDKSKQRRENALSYQEALRQQIKERQERKRREKEEKERYDAKIEAEMMAYNPWGRSGGGAPIKDQKGNVVNDLSEMHRINEESYRNPVSSNSGQIQGLLMRDERTSGVEARAPLSHRLSGFNDQPTNELHMQDRYKKDLKQQIEENKRKQEEERERMRIEEEKEEKRLAEQRASIQREYEEEQRKVKKVEHSLESWIHEPKTQQQQEEKDVRQKQEIEKKTPESARDREERREQLNYERKPSPPVPTLQPKQKNLIASRPSSVVSQLSSRTERSVSAPHYRPIPVKIPQPQDGQQEVLRELSALRRYLRKEQRQLEVQLGQTDQEESHYTPTNREFNQLKYRDTASREEVRHMYPDPPTDEQSLDIQQQALLREQQRKIRLMKREEEPDFLDQQLNHYRSRNKHGRYIHRDSVLPSETAFIDVYSGDPCEEQVHQQRPSQHSAQHRERTAPRRRHDYDEVALCMDQSHNNQPDGQSSNFESKVRARNQNRIIRQDTCTSDHNSTSERLHGDEVDALSLRSALERRVSVETVATEPWLRPGTSDAVKRSGYRETPNSRMDAPPWLTHRAI</sequence>
<name>A0A6G0HLH5_LARCR</name>
<proteinExistence type="predicted"/>
<dbReference type="AlphaFoldDB" id="A0A6G0HLH5"/>
<comment type="caution">
    <text evidence="3">The sequence shown here is derived from an EMBL/GenBank/DDBJ whole genome shotgun (WGS) entry which is preliminary data.</text>
</comment>
<feature type="region of interest" description="Disordered" evidence="1">
    <location>
        <begin position="521"/>
        <end position="545"/>
    </location>
</feature>
<feature type="region of interest" description="Disordered" evidence="1">
    <location>
        <begin position="198"/>
        <end position="386"/>
    </location>
</feature>
<dbReference type="InterPro" id="IPR058191">
    <property type="entry name" value="CSPP1_C"/>
</dbReference>
<dbReference type="PANTHER" id="PTHR21616:SF2">
    <property type="entry name" value="CENTROSOME AND SPINDLE POLE-ASSOCIATED PROTEIN 1"/>
    <property type="match status" value="1"/>
</dbReference>
<feature type="compositionally biased region" description="Basic and acidic residues" evidence="1">
    <location>
        <begin position="113"/>
        <end position="130"/>
    </location>
</feature>
<dbReference type="Pfam" id="PF24578">
    <property type="entry name" value="CSPP1_C"/>
    <property type="match status" value="1"/>
</dbReference>
<protein>
    <submittedName>
        <fullName evidence="3">Centrosome and spindle pole associated protein 1</fullName>
    </submittedName>
</protein>
<dbReference type="Proteomes" id="UP000424527">
    <property type="component" value="Unassembled WGS sequence"/>
</dbReference>
<accession>A0A6G0HLH5</accession>
<dbReference type="GO" id="GO:0005813">
    <property type="term" value="C:centrosome"/>
    <property type="evidence" value="ECO:0007669"/>
    <property type="project" value="InterPro"/>
</dbReference>
<feature type="compositionally biased region" description="Low complexity" evidence="1">
    <location>
        <begin position="1"/>
        <end position="12"/>
    </location>
</feature>
<reference evidence="3 4" key="1">
    <citation type="submission" date="2019-07" db="EMBL/GenBank/DDBJ databases">
        <title>Chromosome genome assembly for large yellow croaker.</title>
        <authorList>
            <person name="Xiao S."/>
        </authorList>
    </citation>
    <scope>NUCLEOTIDE SEQUENCE [LARGE SCALE GENOMIC DNA]</scope>
    <source>
        <strain evidence="3">JMULYC20181020</strain>
        <tissue evidence="3">Muscle</tissue>
    </source>
</reference>
<feature type="compositionally biased region" description="Basic and acidic residues" evidence="1">
    <location>
        <begin position="222"/>
        <end position="333"/>
    </location>
</feature>
<feature type="domain" description="Centrosome and spindle pole-associated protein 1 C-terminal" evidence="2">
    <location>
        <begin position="425"/>
        <end position="475"/>
    </location>
</feature>